<keyword evidence="3" id="KW-0472">Membrane</keyword>
<dbReference type="NCBIfam" id="TIGR04183">
    <property type="entry name" value="Por_Secre_tail"/>
    <property type="match status" value="1"/>
</dbReference>
<evidence type="ECO:0000313" key="5">
    <source>
        <dbReference type="EMBL" id="SHF82171.1"/>
    </source>
</evidence>
<keyword evidence="6" id="KW-1185">Reference proteome</keyword>
<dbReference type="InterPro" id="IPR026444">
    <property type="entry name" value="Secre_tail"/>
</dbReference>
<evidence type="ECO:0000259" key="4">
    <source>
        <dbReference type="Pfam" id="PF18962"/>
    </source>
</evidence>
<keyword evidence="2" id="KW-0325">Glycoprotein</keyword>
<dbReference type="PANTHER" id="PTHR42970:SF1">
    <property type="entry name" value="PECTATE LYASE C-RELATED"/>
    <property type="match status" value="1"/>
</dbReference>
<name>A0A1M5EST2_9BACE</name>
<reference evidence="5 6" key="1">
    <citation type="submission" date="2016-11" db="EMBL/GenBank/DDBJ databases">
        <authorList>
            <person name="Jaros S."/>
            <person name="Januszkiewicz K."/>
            <person name="Wedrychowicz H."/>
        </authorList>
    </citation>
    <scope>NUCLEOTIDE SEQUENCE [LARGE SCALE GENOMIC DNA]</scope>
    <source>
        <strain evidence="5 6">DSM 26991</strain>
    </source>
</reference>
<gene>
    <name evidence="5" type="ORF">SAMN05444405_11469</name>
</gene>
<dbReference type="STRING" id="1297750.SAMN05444405_11469"/>
<keyword evidence="1" id="KW-0479">Metal-binding</keyword>
<dbReference type="GO" id="GO:0046872">
    <property type="term" value="F:metal ion binding"/>
    <property type="evidence" value="ECO:0007669"/>
    <property type="project" value="UniProtKB-KW"/>
</dbReference>
<dbReference type="InterPro" id="IPR012334">
    <property type="entry name" value="Pectin_lyas_fold"/>
</dbReference>
<evidence type="ECO:0000256" key="3">
    <source>
        <dbReference type="SAM" id="Phobius"/>
    </source>
</evidence>
<keyword evidence="3" id="KW-0812">Transmembrane</keyword>
<evidence type="ECO:0000313" key="6">
    <source>
        <dbReference type="Proteomes" id="UP000184509"/>
    </source>
</evidence>
<dbReference type="EMBL" id="FQTV01000014">
    <property type="protein sequence ID" value="SHF82171.1"/>
    <property type="molecule type" value="Genomic_DNA"/>
</dbReference>
<proteinExistence type="predicted"/>
<sequence>MNLVSKSFYIALFSFVFGGMYLHGQSIPAFPGAEGHGRYVTGGRRGAVYHVTSLEDNAYGTTPVSGTLRYGIEKMTSARTIVFDVSGTIQLKQQLKIKNDNITIAGQTAPGDGICLAGWPVTINCNNVILRFVRFRMGDRDNINADGADALGTRDYKNIIVDHCSMCWSSDECCSLYGTENLTLQWSIISESMRLSGHTKGAHGYGGIWGGNHASFHHNLMAHHDSRVPRLGPAESTQTKELMDIRNNVYYNWKGNGCYGAEGMKANIVNNYYKPGPATANASSLVKQRILAIDIRTEEYVAKYPAFAPMLNVWGKFFIDGNVMEGNANVTNDNWTDGVYAQISSSYGISQTTKDTIRLSDPLPTGVVTTHTAQKAYDQVLLYAGCSLFRDDIDKRIISETQNQTFTFTGSKSGALYPGIIDTQDDTKPVGAAADWSPWPNLIQKTVPTDTDGDGMPDAWETAHGLNPALAADRNDKNVDPKGEYTNLEVYINSLVENITNNQNNGGTLISSIQSETIQGNGFRISAYPNPVQDQLTISSNSELNKAELLSMTGSVIKIFSLQGIHENLDLSSLNKGVYVLMVLDKKGNNQSFKILK</sequence>
<feature type="transmembrane region" description="Helical" evidence="3">
    <location>
        <begin position="7"/>
        <end position="24"/>
    </location>
</feature>
<evidence type="ECO:0000256" key="2">
    <source>
        <dbReference type="ARBA" id="ARBA00023180"/>
    </source>
</evidence>
<dbReference type="SUPFAM" id="SSF51126">
    <property type="entry name" value="Pectin lyase-like"/>
    <property type="match status" value="1"/>
</dbReference>
<dbReference type="InterPro" id="IPR052063">
    <property type="entry name" value="Polysaccharide_Lyase_1"/>
</dbReference>
<accession>A0A1M5EST2</accession>
<dbReference type="InterPro" id="IPR011050">
    <property type="entry name" value="Pectin_lyase_fold/virulence"/>
</dbReference>
<dbReference type="Proteomes" id="UP000184509">
    <property type="component" value="Unassembled WGS sequence"/>
</dbReference>
<dbReference type="Gene3D" id="2.160.20.10">
    <property type="entry name" value="Single-stranded right-handed beta-helix, Pectin lyase-like"/>
    <property type="match status" value="1"/>
</dbReference>
<feature type="domain" description="Secretion system C-terminal sorting" evidence="4">
    <location>
        <begin position="528"/>
        <end position="591"/>
    </location>
</feature>
<protein>
    <submittedName>
        <fullName evidence="5">Por secretion system C-terminal sorting domain-containing protein</fullName>
    </submittedName>
</protein>
<keyword evidence="3" id="KW-1133">Transmembrane helix</keyword>
<evidence type="ECO:0000256" key="1">
    <source>
        <dbReference type="ARBA" id="ARBA00022723"/>
    </source>
</evidence>
<dbReference type="Pfam" id="PF18962">
    <property type="entry name" value="Por_Secre_tail"/>
    <property type="match status" value="1"/>
</dbReference>
<dbReference type="AlphaFoldDB" id="A0A1M5EST2"/>
<organism evidence="5 6">
    <name type="scientific">Bacteroides luti</name>
    <dbReference type="NCBI Taxonomy" id="1297750"/>
    <lineage>
        <taxon>Bacteria</taxon>
        <taxon>Pseudomonadati</taxon>
        <taxon>Bacteroidota</taxon>
        <taxon>Bacteroidia</taxon>
        <taxon>Bacteroidales</taxon>
        <taxon>Bacteroidaceae</taxon>
        <taxon>Bacteroides</taxon>
    </lineage>
</organism>
<dbReference type="PANTHER" id="PTHR42970">
    <property type="entry name" value="PECTATE LYASE C-RELATED"/>
    <property type="match status" value="1"/>
</dbReference>